<evidence type="ECO:0000256" key="2">
    <source>
        <dbReference type="ARBA" id="ARBA00023015"/>
    </source>
</evidence>
<dbReference type="PRINTS" id="PR00404">
    <property type="entry name" value="MADSDOMAIN"/>
</dbReference>
<dbReference type="GO" id="GO:0046983">
    <property type="term" value="F:protein dimerization activity"/>
    <property type="evidence" value="ECO:0007669"/>
    <property type="project" value="InterPro"/>
</dbReference>
<evidence type="ECO:0000256" key="3">
    <source>
        <dbReference type="ARBA" id="ARBA00023125"/>
    </source>
</evidence>
<evidence type="ECO:0000256" key="4">
    <source>
        <dbReference type="ARBA" id="ARBA00023163"/>
    </source>
</evidence>
<dbReference type="InterPro" id="IPR050142">
    <property type="entry name" value="MADS-box/MEF2_TF"/>
</dbReference>
<dbReference type="InterPro" id="IPR036879">
    <property type="entry name" value="TF_MADSbox_sf"/>
</dbReference>
<dbReference type="GO" id="GO:0000977">
    <property type="term" value="F:RNA polymerase II transcription regulatory region sequence-specific DNA binding"/>
    <property type="evidence" value="ECO:0007669"/>
    <property type="project" value="InterPro"/>
</dbReference>
<keyword evidence="2" id="KW-0805">Transcription regulation</keyword>
<keyword evidence="5" id="KW-0539">Nucleus</keyword>
<name>A0A6J1DME3_MOMCH</name>
<keyword evidence="7" id="KW-1185">Reference proteome</keyword>
<dbReference type="PROSITE" id="PS00350">
    <property type="entry name" value="MADS_BOX_1"/>
    <property type="match status" value="1"/>
</dbReference>
<evidence type="ECO:0000256" key="5">
    <source>
        <dbReference type="ARBA" id="ARBA00023242"/>
    </source>
</evidence>
<sequence length="241" mass="27678">MVIRLWKQKQGEKKKSGLRLDGDKRRVEGKGIRVDSGAKMGRKKIEVKRIEDSCNRHVTFCKRRSGLIKKARELSVLCDVELGLLIFTNRGRLYEFCRGNSLLNIIERYQSHLKGKSQSQSPIDIDTNASDQDHQSNQTILVSLGKLLQTIQSQVEEPDFKKLNVTEMMQLENQLEATLDKIKIQRLYLAMSILLRKVEPKLHLGDQPPLEQRECWSGQSASLSHLLHNAALHILCQRRTN</sequence>
<evidence type="ECO:0000256" key="1">
    <source>
        <dbReference type="ARBA" id="ARBA00004123"/>
    </source>
</evidence>
<dbReference type="PROSITE" id="PS50066">
    <property type="entry name" value="MADS_BOX_2"/>
    <property type="match status" value="1"/>
</dbReference>
<dbReference type="Pfam" id="PF00319">
    <property type="entry name" value="SRF-TF"/>
    <property type="match status" value="1"/>
</dbReference>
<feature type="domain" description="MADS-box" evidence="6">
    <location>
        <begin position="40"/>
        <end position="100"/>
    </location>
</feature>
<proteinExistence type="predicted"/>
<dbReference type="SMART" id="SM00432">
    <property type="entry name" value="MADS"/>
    <property type="match status" value="1"/>
</dbReference>
<gene>
    <name evidence="8" type="primary">LOC111022564</name>
</gene>
<evidence type="ECO:0000313" key="7">
    <source>
        <dbReference type="Proteomes" id="UP000504603"/>
    </source>
</evidence>
<dbReference type="AlphaFoldDB" id="A0A6J1DME3"/>
<dbReference type="GO" id="GO:0005634">
    <property type="term" value="C:nucleus"/>
    <property type="evidence" value="ECO:0007669"/>
    <property type="project" value="UniProtKB-SubCell"/>
</dbReference>
<dbReference type="OrthoDB" id="1898716at2759"/>
<dbReference type="InterPro" id="IPR002100">
    <property type="entry name" value="TF_MADSbox"/>
</dbReference>
<dbReference type="GeneID" id="111022564"/>
<comment type="subcellular location">
    <subcellularLocation>
        <location evidence="1">Nucleus</location>
    </subcellularLocation>
</comment>
<dbReference type="RefSeq" id="XP_022155415.1">
    <property type="nucleotide sequence ID" value="XM_022299723.1"/>
</dbReference>
<evidence type="ECO:0000259" key="6">
    <source>
        <dbReference type="PROSITE" id="PS50066"/>
    </source>
</evidence>
<protein>
    <submittedName>
        <fullName evidence="8">MADS-box protein FLOWERING LOCUS C-like isoform X1</fullName>
    </submittedName>
</protein>
<dbReference type="GO" id="GO:0045944">
    <property type="term" value="P:positive regulation of transcription by RNA polymerase II"/>
    <property type="evidence" value="ECO:0007669"/>
    <property type="project" value="InterPro"/>
</dbReference>
<evidence type="ECO:0000313" key="8">
    <source>
        <dbReference type="RefSeq" id="XP_022155415.1"/>
    </source>
</evidence>
<dbReference type="CDD" id="cd00265">
    <property type="entry name" value="MADS_MEF2_like"/>
    <property type="match status" value="1"/>
</dbReference>
<keyword evidence="4" id="KW-0804">Transcription</keyword>
<dbReference type="InterPro" id="IPR033896">
    <property type="entry name" value="MEF2-like_N"/>
</dbReference>
<dbReference type="Proteomes" id="UP000504603">
    <property type="component" value="Unplaced"/>
</dbReference>
<reference evidence="8" key="1">
    <citation type="submission" date="2025-08" db="UniProtKB">
        <authorList>
            <consortium name="RefSeq"/>
        </authorList>
    </citation>
    <scope>IDENTIFICATION</scope>
    <source>
        <strain evidence="8">OHB3-1</strain>
    </source>
</reference>
<dbReference type="Gene3D" id="3.40.1810.10">
    <property type="entry name" value="Transcription factor, MADS-box"/>
    <property type="match status" value="1"/>
</dbReference>
<organism evidence="7 8">
    <name type="scientific">Momordica charantia</name>
    <name type="common">Bitter gourd</name>
    <name type="synonym">Balsam pear</name>
    <dbReference type="NCBI Taxonomy" id="3673"/>
    <lineage>
        <taxon>Eukaryota</taxon>
        <taxon>Viridiplantae</taxon>
        <taxon>Streptophyta</taxon>
        <taxon>Embryophyta</taxon>
        <taxon>Tracheophyta</taxon>
        <taxon>Spermatophyta</taxon>
        <taxon>Magnoliopsida</taxon>
        <taxon>eudicotyledons</taxon>
        <taxon>Gunneridae</taxon>
        <taxon>Pentapetalae</taxon>
        <taxon>rosids</taxon>
        <taxon>fabids</taxon>
        <taxon>Cucurbitales</taxon>
        <taxon>Cucurbitaceae</taxon>
        <taxon>Momordiceae</taxon>
        <taxon>Momordica</taxon>
    </lineage>
</organism>
<keyword evidence="3" id="KW-0238">DNA-binding</keyword>
<dbReference type="SUPFAM" id="SSF55455">
    <property type="entry name" value="SRF-like"/>
    <property type="match status" value="1"/>
</dbReference>
<dbReference type="KEGG" id="mcha:111022564"/>
<dbReference type="PANTHER" id="PTHR48019">
    <property type="entry name" value="SERUM RESPONSE FACTOR HOMOLOG"/>
    <property type="match status" value="1"/>
</dbReference>
<accession>A0A6J1DME3</accession>